<name>A0AC35U7E8_9BILA</name>
<sequence>MAYYKSERLQTRTMTQTTSSSGENFSGNAFNAKNGKITSSNTAERSTIDNTSLFQDSSSKLNRAAALPFIEHGGRILRSSIEKQYIFERKAVSEKQIELSGRSTTKTLLAKKKDVEKLGINPTKVKKSSDTNYKSQTLQPLPNKLVNKRKISSVDGSVNIKQRRIHEVPLIDIKYNTNFNKEIDYSVQNISDASMSFVEEEPTARENNVIAVDDYLAEDLLRNKLNDKLCEEDYAVEQFSDRKVINYCYYYKVKLMGNEKETYVNLLDIVSHQNNIIVVSTF</sequence>
<proteinExistence type="predicted"/>
<evidence type="ECO:0000313" key="1">
    <source>
        <dbReference type="Proteomes" id="UP000095286"/>
    </source>
</evidence>
<organism evidence="1 2">
    <name type="scientific">Rhabditophanes sp. KR3021</name>
    <dbReference type="NCBI Taxonomy" id="114890"/>
    <lineage>
        <taxon>Eukaryota</taxon>
        <taxon>Metazoa</taxon>
        <taxon>Ecdysozoa</taxon>
        <taxon>Nematoda</taxon>
        <taxon>Chromadorea</taxon>
        <taxon>Rhabditida</taxon>
        <taxon>Tylenchina</taxon>
        <taxon>Panagrolaimomorpha</taxon>
        <taxon>Strongyloidoidea</taxon>
        <taxon>Alloionematidae</taxon>
        <taxon>Rhabditophanes</taxon>
    </lineage>
</organism>
<accession>A0AC35U7E8</accession>
<evidence type="ECO:0000313" key="2">
    <source>
        <dbReference type="WBParaSite" id="RSKR_0000864800.1"/>
    </source>
</evidence>
<reference evidence="2" key="1">
    <citation type="submission" date="2016-11" db="UniProtKB">
        <authorList>
            <consortium name="WormBaseParasite"/>
        </authorList>
    </citation>
    <scope>IDENTIFICATION</scope>
    <source>
        <strain evidence="2">KR3021</strain>
    </source>
</reference>
<dbReference type="WBParaSite" id="RSKR_0000864800.1">
    <property type="protein sequence ID" value="RSKR_0000864800.1"/>
    <property type="gene ID" value="RSKR_0000864800"/>
</dbReference>
<protein>
    <submittedName>
        <fullName evidence="2">Uncharacterized protein</fullName>
    </submittedName>
</protein>
<dbReference type="Proteomes" id="UP000095286">
    <property type="component" value="Unplaced"/>
</dbReference>